<comment type="subcellular location">
    <subcellularLocation>
        <location evidence="3">Cytoplasm</location>
    </subcellularLocation>
    <subcellularLocation>
        <location evidence="2">Nucleus</location>
    </subcellularLocation>
</comment>
<dbReference type="Proteomes" id="UP000053831">
    <property type="component" value="Unassembled WGS sequence"/>
</dbReference>
<comment type="similarity">
    <text evidence="4">Belongs to the YAE1 family.</text>
</comment>
<sequence>MKQEAEPHQDMDESLENLPQQEERAAADDPDVASLPREVPYADPFDDVFGADWSQASSCILTTASQAGIESLHAAGDGDLSFRDDINSIINSSRPRTLSSAHPSDMHRLQTEHITAGYREGISTAKAATVQQGFDEGFSLGATIGMAAGRLLGTLEGIAEALGPDWNTRAAERLRLAREELSAGRVFCADYWAPDGNWKFPVVVDPATGRAQHDILFADVARSHPLISKWVGIARQEVERYGVDESISWDSCGASANVFESNFCIQGVGLRQVSRGPLTGT</sequence>
<evidence type="ECO:0000256" key="6">
    <source>
        <dbReference type="ARBA" id="ARBA00017286"/>
    </source>
</evidence>
<evidence type="ECO:0000256" key="5">
    <source>
        <dbReference type="ARBA" id="ARBA00011427"/>
    </source>
</evidence>
<accession>A0A0M8MR39</accession>
<evidence type="ECO:0000259" key="11">
    <source>
        <dbReference type="Pfam" id="PF09811"/>
    </source>
</evidence>
<keyword evidence="8" id="KW-0963">Cytoplasm</keyword>
<keyword evidence="13" id="KW-1185">Reference proteome</keyword>
<feature type="domain" description="Essential protein Yae1 N-terminal" evidence="11">
    <location>
        <begin position="117"/>
        <end position="155"/>
    </location>
</feature>
<evidence type="ECO:0000256" key="10">
    <source>
        <dbReference type="SAM" id="MobiDB-lite"/>
    </source>
</evidence>
<dbReference type="STRING" id="150374.A0A0M8MR39"/>
<dbReference type="GO" id="GO:0005737">
    <property type="term" value="C:cytoplasm"/>
    <property type="evidence" value="ECO:0007669"/>
    <property type="project" value="UniProtKB-SubCell"/>
</dbReference>
<comment type="subunit">
    <text evidence="5">May form a complex with LTO1.</text>
</comment>
<dbReference type="Pfam" id="PF09811">
    <property type="entry name" value="Yae1_N"/>
    <property type="match status" value="1"/>
</dbReference>
<dbReference type="EMBL" id="LGSR01000022">
    <property type="protein sequence ID" value="KOS17606.1"/>
    <property type="molecule type" value="Genomic_DNA"/>
</dbReference>
<protein>
    <recommendedName>
        <fullName evidence="7">Protein YAE1</fullName>
    </recommendedName>
    <alternativeName>
        <fullName evidence="6">Protein yae1</fullName>
    </alternativeName>
</protein>
<dbReference type="InterPro" id="IPR038881">
    <property type="entry name" value="Yae1-like"/>
</dbReference>
<evidence type="ECO:0000256" key="4">
    <source>
        <dbReference type="ARBA" id="ARBA00007096"/>
    </source>
</evidence>
<feature type="region of interest" description="Disordered" evidence="10">
    <location>
        <begin position="1"/>
        <end position="39"/>
    </location>
</feature>
<dbReference type="OrthoDB" id="20086at2759"/>
<keyword evidence="9" id="KW-0539">Nucleus</keyword>
<proteinExistence type="inferred from homology"/>
<evidence type="ECO:0000313" key="12">
    <source>
        <dbReference type="EMBL" id="KOS17606.1"/>
    </source>
</evidence>
<reference evidence="12 13" key="1">
    <citation type="submission" date="2015-07" db="EMBL/GenBank/DDBJ databases">
        <title>The genome of the fungus Escovopsis weberi, a specialized disease agent of ant agriculture.</title>
        <authorList>
            <person name="de Man T.J."/>
            <person name="Stajich J.E."/>
            <person name="Kubicek C.P."/>
            <person name="Chenthamara K."/>
            <person name="Atanasova L."/>
            <person name="Druzhinina I.S."/>
            <person name="Birnbaum S."/>
            <person name="Barribeau S.M."/>
            <person name="Teiling C."/>
            <person name="Suen G."/>
            <person name="Currie C."/>
            <person name="Gerardo N.M."/>
        </authorList>
    </citation>
    <scope>NUCLEOTIDE SEQUENCE [LARGE SCALE GENOMIC DNA]</scope>
</reference>
<dbReference type="PANTHER" id="PTHR18829">
    <property type="entry name" value="PROTEIN YAE1 HOMOLOG"/>
    <property type="match status" value="1"/>
</dbReference>
<evidence type="ECO:0000256" key="2">
    <source>
        <dbReference type="ARBA" id="ARBA00004123"/>
    </source>
</evidence>
<evidence type="ECO:0000256" key="9">
    <source>
        <dbReference type="ARBA" id="ARBA00023242"/>
    </source>
</evidence>
<feature type="compositionally biased region" description="Basic and acidic residues" evidence="10">
    <location>
        <begin position="1"/>
        <end position="11"/>
    </location>
</feature>
<evidence type="ECO:0000256" key="7">
    <source>
        <dbReference type="ARBA" id="ARBA00018400"/>
    </source>
</evidence>
<comment type="caution">
    <text evidence="12">The sequence shown here is derived from an EMBL/GenBank/DDBJ whole genome shotgun (WGS) entry which is preliminary data.</text>
</comment>
<organism evidence="12 13">
    <name type="scientific">Escovopsis weberi</name>
    <dbReference type="NCBI Taxonomy" id="150374"/>
    <lineage>
        <taxon>Eukaryota</taxon>
        <taxon>Fungi</taxon>
        <taxon>Dikarya</taxon>
        <taxon>Ascomycota</taxon>
        <taxon>Pezizomycotina</taxon>
        <taxon>Sordariomycetes</taxon>
        <taxon>Hypocreomycetidae</taxon>
        <taxon>Hypocreales</taxon>
        <taxon>Hypocreaceae</taxon>
        <taxon>Escovopsis</taxon>
    </lineage>
</organism>
<evidence type="ECO:0000256" key="1">
    <source>
        <dbReference type="ARBA" id="ARBA00003836"/>
    </source>
</evidence>
<dbReference type="AlphaFoldDB" id="A0A0M8MR39"/>
<comment type="function">
    <text evidence="1">The complex LTO1:YAE1 may function as a target specific adapter that probably recruits apo-RPLI1 to the cytosolic iron-sulfur protein assembly (CIA) complex machinery. May be required for biogenesis of the large ribosomal subunit and initiation of translation.</text>
</comment>
<evidence type="ECO:0000313" key="13">
    <source>
        <dbReference type="Proteomes" id="UP000053831"/>
    </source>
</evidence>
<dbReference type="PANTHER" id="PTHR18829:SF0">
    <property type="entry name" value="PROTEIN YAE1 HOMOLOG"/>
    <property type="match status" value="1"/>
</dbReference>
<dbReference type="InterPro" id="IPR019191">
    <property type="entry name" value="Essential_protein_Yae1_N"/>
</dbReference>
<evidence type="ECO:0000256" key="8">
    <source>
        <dbReference type="ARBA" id="ARBA00022490"/>
    </source>
</evidence>
<evidence type="ECO:0000256" key="3">
    <source>
        <dbReference type="ARBA" id="ARBA00004496"/>
    </source>
</evidence>
<dbReference type="GO" id="GO:0005634">
    <property type="term" value="C:nucleus"/>
    <property type="evidence" value="ECO:0007669"/>
    <property type="project" value="UniProtKB-SubCell"/>
</dbReference>
<name>A0A0M8MR39_ESCWE</name>
<gene>
    <name evidence="12" type="ORF">ESCO_003281</name>
</gene>